<dbReference type="PRINTS" id="PR00420">
    <property type="entry name" value="RNGMNOXGNASE"/>
</dbReference>
<dbReference type="RefSeq" id="WP_153459941.1">
    <property type="nucleotide sequence ID" value="NZ_WBOF01000001.1"/>
</dbReference>
<dbReference type="InterPro" id="IPR050816">
    <property type="entry name" value="Flavin-dep_Halogenase_NPB"/>
</dbReference>
<dbReference type="SUPFAM" id="SSF51905">
    <property type="entry name" value="FAD/NAD(P)-binding domain"/>
    <property type="match status" value="1"/>
</dbReference>
<evidence type="ECO:0000259" key="3">
    <source>
        <dbReference type="Pfam" id="PF01494"/>
    </source>
</evidence>
<accession>A0A6N7KIE6</accession>
<dbReference type="AlphaFoldDB" id="A0A6N7KIE6"/>
<dbReference type="InterPro" id="IPR036188">
    <property type="entry name" value="FAD/NAD-bd_sf"/>
</dbReference>
<sequence length="551" mass="61947">MTTDQGQQAGQPYDVAIIGSGLSGTMLGSILAKHGFRVMLLDGAHHPRFAVGESTIGQTLVVLRLISDRYGVPEIANLASFQDVLANVSSAHGQKSNFGFMFHQDGQEPDPHETSQFRIPSIVGNAAHFFRQDTDAYMFHAAVRYGCDARQYFRVENIEFDDAGVTVAGADGSTIRARYLVDASGFRSPLAGQLGLREEPSRLKHHARSIFTHMVRVDAIDDHVDTPAELRPPVPWNDGTMHHIFERGWMWIIPFNNHPGATNPLCSVGIQLDERKYPARPDLTAEEEFWSHVERFPAVQRQLKGARSVREWVRTDRMQYSSTKTVGERWCLMSHAAGFIDPLFSRGLSNTCEIINALSWRLMAALREDDFAVERFAYVEQLEQGLLDWNDKLVNNSFISFSHYPLWNSVFRIWASASVIGGKRILNALTKTKETGDDAHCRALDDNPYPGLWCPLDFYKEAFDELTELCEAVDAGRTTAEEAAAVLEQRVRESDWMLPALGFNDPDTHHINPTADKMIQIAEWATGHHRPEIRELLAASAEEVRAAMKRK</sequence>
<dbReference type="PANTHER" id="PTHR43747:SF5">
    <property type="entry name" value="FAD-BINDING DOMAIN-CONTAINING PROTEIN"/>
    <property type="match status" value="1"/>
</dbReference>
<gene>
    <name evidence="4" type="ORF">F7Q99_02945</name>
</gene>
<dbReference type="EMBL" id="WBOF01000001">
    <property type="protein sequence ID" value="MQS11270.1"/>
    <property type="molecule type" value="Genomic_DNA"/>
</dbReference>
<dbReference type="GO" id="GO:0016491">
    <property type="term" value="F:oxidoreductase activity"/>
    <property type="evidence" value="ECO:0007669"/>
    <property type="project" value="UniProtKB-KW"/>
</dbReference>
<evidence type="ECO:0000313" key="4">
    <source>
        <dbReference type="EMBL" id="MQS11270.1"/>
    </source>
</evidence>
<evidence type="ECO:0000313" key="5">
    <source>
        <dbReference type="Proteomes" id="UP000450000"/>
    </source>
</evidence>
<dbReference type="Proteomes" id="UP000450000">
    <property type="component" value="Unassembled WGS sequence"/>
</dbReference>
<dbReference type="Gene3D" id="3.50.50.60">
    <property type="entry name" value="FAD/NAD(P)-binding domain"/>
    <property type="match status" value="1"/>
</dbReference>
<organism evidence="4 5">
    <name type="scientific">Streptomyces kaniharaensis</name>
    <dbReference type="NCBI Taxonomy" id="212423"/>
    <lineage>
        <taxon>Bacteria</taxon>
        <taxon>Bacillati</taxon>
        <taxon>Actinomycetota</taxon>
        <taxon>Actinomycetes</taxon>
        <taxon>Kitasatosporales</taxon>
        <taxon>Streptomycetaceae</taxon>
        <taxon>Streptomyces</taxon>
    </lineage>
</organism>
<comment type="similarity">
    <text evidence="2">Belongs to the flavin-dependent halogenase family. Bacterial tryptophan halogenase subfamily.</text>
</comment>
<protein>
    <submittedName>
        <fullName evidence="4">FAD-dependent oxidoreductase</fullName>
    </submittedName>
</protein>
<keyword evidence="1" id="KW-0560">Oxidoreductase</keyword>
<name>A0A6N7KIE6_9ACTN</name>
<dbReference type="GO" id="GO:0071949">
    <property type="term" value="F:FAD binding"/>
    <property type="evidence" value="ECO:0007669"/>
    <property type="project" value="InterPro"/>
</dbReference>
<dbReference type="PANTHER" id="PTHR43747">
    <property type="entry name" value="FAD-BINDING PROTEIN"/>
    <property type="match status" value="1"/>
</dbReference>
<dbReference type="InterPro" id="IPR002938">
    <property type="entry name" value="FAD-bd"/>
</dbReference>
<reference evidence="4 5" key="1">
    <citation type="submission" date="2019-09" db="EMBL/GenBank/DDBJ databases">
        <title>Genome Sequences of Streptomyces kaniharaensis ATCC 21070.</title>
        <authorList>
            <person name="Zhu W."/>
            <person name="De Crecy-Lagard V."/>
            <person name="Richards N.G."/>
        </authorList>
    </citation>
    <scope>NUCLEOTIDE SEQUENCE [LARGE SCALE GENOMIC DNA]</scope>
    <source>
        <strain evidence="4 5">SF-557</strain>
    </source>
</reference>
<keyword evidence="5" id="KW-1185">Reference proteome</keyword>
<comment type="caution">
    <text evidence="4">The sequence shown here is derived from an EMBL/GenBank/DDBJ whole genome shotgun (WGS) entry which is preliminary data.</text>
</comment>
<evidence type="ECO:0000256" key="1">
    <source>
        <dbReference type="ARBA" id="ARBA00023002"/>
    </source>
</evidence>
<feature type="domain" description="FAD-binding" evidence="3">
    <location>
        <begin position="13"/>
        <end position="218"/>
    </location>
</feature>
<dbReference type="Pfam" id="PF01494">
    <property type="entry name" value="FAD_binding_3"/>
    <property type="match status" value="1"/>
</dbReference>
<evidence type="ECO:0000256" key="2">
    <source>
        <dbReference type="ARBA" id="ARBA00038396"/>
    </source>
</evidence>
<proteinExistence type="inferred from homology"/>
<dbReference type="OrthoDB" id="103324at2"/>